<gene>
    <name evidence="2" type="ORF">METZ01_LOCUS103583</name>
</gene>
<proteinExistence type="predicted"/>
<dbReference type="InterPro" id="IPR000073">
    <property type="entry name" value="AB_hydrolase_1"/>
</dbReference>
<sequence length="251" mass="28054">MPIYEKGPVRINYEEAGSGFPLLIIPGGGLNASIPLLDTSVPFNPMETYKGDFRCISLDLRNANPGQSSGPLEIDRPWDAHSADQLGLMDHLGIREFLVMGFCIGGPMIHNLLRLAPERIVAAALMQPSGFSPEHPDLFYQNNITGWGPPLCESRPEVTMDMVHDFLTSMYTNRADFVFTVSRDYVRSVQTPMLIAPDNIPAHPYAAAMEVANLAPNSETTIFPWKDTQEHIDEVVEHARRFLKEHQPVKR</sequence>
<dbReference type="Pfam" id="PF00561">
    <property type="entry name" value="Abhydrolase_1"/>
    <property type="match status" value="1"/>
</dbReference>
<dbReference type="AlphaFoldDB" id="A0A381WDY4"/>
<dbReference type="SUPFAM" id="SSF53474">
    <property type="entry name" value="alpha/beta-Hydrolases"/>
    <property type="match status" value="1"/>
</dbReference>
<organism evidence="2">
    <name type="scientific">marine metagenome</name>
    <dbReference type="NCBI Taxonomy" id="408172"/>
    <lineage>
        <taxon>unclassified sequences</taxon>
        <taxon>metagenomes</taxon>
        <taxon>ecological metagenomes</taxon>
    </lineage>
</organism>
<name>A0A381WDY4_9ZZZZ</name>
<reference evidence="2" key="1">
    <citation type="submission" date="2018-05" db="EMBL/GenBank/DDBJ databases">
        <authorList>
            <person name="Lanie J.A."/>
            <person name="Ng W.-L."/>
            <person name="Kazmierczak K.M."/>
            <person name="Andrzejewski T.M."/>
            <person name="Davidsen T.M."/>
            <person name="Wayne K.J."/>
            <person name="Tettelin H."/>
            <person name="Glass J.I."/>
            <person name="Rusch D."/>
            <person name="Podicherti R."/>
            <person name="Tsui H.-C.T."/>
            <person name="Winkler M.E."/>
        </authorList>
    </citation>
    <scope>NUCLEOTIDE SEQUENCE</scope>
</reference>
<accession>A0A381WDY4</accession>
<dbReference type="PANTHER" id="PTHR43433">
    <property type="entry name" value="HYDROLASE, ALPHA/BETA FOLD FAMILY PROTEIN"/>
    <property type="match status" value="1"/>
</dbReference>
<dbReference type="InterPro" id="IPR029058">
    <property type="entry name" value="AB_hydrolase_fold"/>
</dbReference>
<evidence type="ECO:0000313" key="2">
    <source>
        <dbReference type="EMBL" id="SVA50729.1"/>
    </source>
</evidence>
<feature type="domain" description="AB hydrolase-1" evidence="1">
    <location>
        <begin position="21"/>
        <end position="147"/>
    </location>
</feature>
<dbReference type="InterPro" id="IPR050471">
    <property type="entry name" value="AB_hydrolase"/>
</dbReference>
<dbReference type="Gene3D" id="3.40.50.1820">
    <property type="entry name" value="alpha/beta hydrolase"/>
    <property type="match status" value="1"/>
</dbReference>
<dbReference type="EMBL" id="UINC01011501">
    <property type="protein sequence ID" value="SVA50729.1"/>
    <property type="molecule type" value="Genomic_DNA"/>
</dbReference>
<protein>
    <recommendedName>
        <fullName evidence="1">AB hydrolase-1 domain-containing protein</fullName>
    </recommendedName>
</protein>
<dbReference type="PANTHER" id="PTHR43433:SF5">
    <property type="entry name" value="AB HYDROLASE-1 DOMAIN-CONTAINING PROTEIN"/>
    <property type="match status" value="1"/>
</dbReference>
<evidence type="ECO:0000259" key="1">
    <source>
        <dbReference type="Pfam" id="PF00561"/>
    </source>
</evidence>